<dbReference type="Proteomes" id="UP000561011">
    <property type="component" value="Unassembled WGS sequence"/>
</dbReference>
<protein>
    <submittedName>
        <fullName evidence="2">VOC family protein</fullName>
    </submittedName>
</protein>
<keyword evidence="3" id="KW-1185">Reference proteome</keyword>
<evidence type="ECO:0000259" key="1">
    <source>
        <dbReference type="Pfam" id="PF06983"/>
    </source>
</evidence>
<accession>A0A853EWR4</accession>
<dbReference type="AlphaFoldDB" id="A0A853EWR4"/>
<organism evidence="2 3">
    <name type="scientific">Sanguibacter inulinus</name>
    <dbReference type="NCBI Taxonomy" id="60922"/>
    <lineage>
        <taxon>Bacteria</taxon>
        <taxon>Bacillati</taxon>
        <taxon>Actinomycetota</taxon>
        <taxon>Actinomycetes</taxon>
        <taxon>Micrococcales</taxon>
        <taxon>Sanguibacteraceae</taxon>
        <taxon>Sanguibacter</taxon>
    </lineage>
</organism>
<dbReference type="Gene3D" id="3.10.180.10">
    <property type="entry name" value="2,3-Dihydroxybiphenyl 1,2-Dioxygenase, domain 1"/>
    <property type="match status" value="1"/>
</dbReference>
<dbReference type="SUPFAM" id="SSF54593">
    <property type="entry name" value="Glyoxalase/Bleomycin resistance protein/Dihydroxybiphenyl dioxygenase"/>
    <property type="match status" value="1"/>
</dbReference>
<dbReference type="Pfam" id="PF06983">
    <property type="entry name" value="3-dmu-9_3-mt"/>
    <property type="match status" value="1"/>
</dbReference>
<dbReference type="PANTHER" id="PTHR33990">
    <property type="entry name" value="PROTEIN YJDN-RELATED"/>
    <property type="match status" value="1"/>
</dbReference>
<dbReference type="PANTHER" id="PTHR33990:SF1">
    <property type="entry name" value="PROTEIN YJDN"/>
    <property type="match status" value="1"/>
</dbReference>
<sequence length="140" mass="14710">MMTTLNPYLNFPGTARDAITFYASVFGGEPTLSTFGEFGMAQDPAQADLVMHSQLTSPSGLVLMASDSPDSADLVVGSNVSVSLSGDDEAELRGYWDALVDGGQVTVPMEASPWGDVFGMLVDKFGISWLVNVAVTPPEG</sequence>
<evidence type="ECO:0000313" key="2">
    <source>
        <dbReference type="EMBL" id="NYS95035.1"/>
    </source>
</evidence>
<dbReference type="CDD" id="cd06588">
    <property type="entry name" value="PhnB_like"/>
    <property type="match status" value="1"/>
</dbReference>
<reference evidence="2 3" key="1">
    <citation type="submission" date="2020-07" db="EMBL/GenBank/DDBJ databases">
        <title>MOT database genomes.</title>
        <authorList>
            <person name="Joseph S."/>
            <person name="Aduse-Opoku J."/>
            <person name="Hashim A."/>
            <person name="Wade W."/>
            <person name="Curtis M."/>
        </authorList>
    </citation>
    <scope>NUCLEOTIDE SEQUENCE [LARGE SCALE GENOMIC DNA]</scope>
    <source>
        <strain evidence="2 3">DSM 100099</strain>
    </source>
</reference>
<dbReference type="EMBL" id="JACBYE010000052">
    <property type="protein sequence ID" value="NYS95035.1"/>
    <property type="molecule type" value="Genomic_DNA"/>
</dbReference>
<name>A0A853EWR4_9MICO</name>
<feature type="domain" description="PhnB-like" evidence="1">
    <location>
        <begin position="6"/>
        <end position="131"/>
    </location>
</feature>
<evidence type="ECO:0000313" key="3">
    <source>
        <dbReference type="Proteomes" id="UP000561011"/>
    </source>
</evidence>
<dbReference type="RefSeq" id="WP_179914277.1">
    <property type="nucleotide sequence ID" value="NZ_JACBYE010000052.1"/>
</dbReference>
<gene>
    <name evidence="2" type="ORF">HZZ10_16075</name>
</gene>
<proteinExistence type="predicted"/>
<dbReference type="InterPro" id="IPR028973">
    <property type="entry name" value="PhnB-like"/>
</dbReference>
<comment type="caution">
    <text evidence="2">The sequence shown here is derived from an EMBL/GenBank/DDBJ whole genome shotgun (WGS) entry which is preliminary data.</text>
</comment>
<dbReference type="InterPro" id="IPR029068">
    <property type="entry name" value="Glyas_Bleomycin-R_OHBP_Dase"/>
</dbReference>